<dbReference type="InterPro" id="IPR046229">
    <property type="entry name" value="TnpC-like"/>
</dbReference>
<gene>
    <name evidence="2" type="ORF">B8W69_26425</name>
</gene>
<proteinExistence type="predicted"/>
<dbReference type="EMBL" id="NCXM01000039">
    <property type="protein sequence ID" value="OSC22366.1"/>
    <property type="molecule type" value="Genomic_DNA"/>
</dbReference>
<evidence type="ECO:0000256" key="1">
    <source>
        <dbReference type="SAM" id="MobiDB-lite"/>
    </source>
</evidence>
<sequence>MRADNSHHIVTAARHRATATRRRAVAAIRRMDNARQPISFDAVAREGQVSRSWLYNQPDLRAEIERLRARRAPGPTDHRLPDRQRASDASLRRRLEVATERNRQLETENRQLREALAVALGEQRAASIIGGLGDTPRKKSQPVIGPC</sequence>
<reference evidence="2 3" key="1">
    <citation type="submission" date="2017-04" db="EMBL/GenBank/DDBJ databases">
        <title>The new phylogeny of genus Mycobacterium.</title>
        <authorList>
            <person name="Tortoli E."/>
            <person name="Trovato A."/>
            <person name="Cirillo D.M."/>
        </authorList>
    </citation>
    <scope>NUCLEOTIDE SEQUENCE [LARGE SCALE GENOMIC DNA]</scope>
    <source>
        <strain evidence="2 3">DSM 45247</strain>
    </source>
</reference>
<feature type="region of interest" description="Disordered" evidence="1">
    <location>
        <begin position="70"/>
        <end position="91"/>
    </location>
</feature>
<dbReference type="OrthoDB" id="3400214at2"/>
<feature type="compositionally biased region" description="Basic and acidic residues" evidence="1">
    <location>
        <begin position="76"/>
        <end position="91"/>
    </location>
</feature>
<dbReference type="AlphaFoldDB" id="A0A1X2KKU9"/>
<dbReference type="Pfam" id="PF19776">
    <property type="entry name" value="DUF6262"/>
    <property type="match status" value="1"/>
</dbReference>
<name>A0A1X2KKU9_9MYCO</name>
<evidence type="ECO:0008006" key="4">
    <source>
        <dbReference type="Google" id="ProtNLM"/>
    </source>
</evidence>
<dbReference type="Proteomes" id="UP000242320">
    <property type="component" value="Unassembled WGS sequence"/>
</dbReference>
<dbReference type="RefSeq" id="WP_085292651.1">
    <property type="nucleotide sequence ID" value="NZ_NCXM01000039.1"/>
</dbReference>
<accession>A0A1X2KKU9</accession>
<comment type="caution">
    <text evidence="2">The sequence shown here is derived from an EMBL/GenBank/DDBJ whole genome shotgun (WGS) entry which is preliminary data.</text>
</comment>
<evidence type="ECO:0000313" key="3">
    <source>
        <dbReference type="Proteomes" id="UP000242320"/>
    </source>
</evidence>
<organism evidence="2 3">
    <name type="scientific">Mycolicibacterium vulneris</name>
    <dbReference type="NCBI Taxonomy" id="547163"/>
    <lineage>
        <taxon>Bacteria</taxon>
        <taxon>Bacillati</taxon>
        <taxon>Actinomycetota</taxon>
        <taxon>Actinomycetes</taxon>
        <taxon>Mycobacteriales</taxon>
        <taxon>Mycobacteriaceae</taxon>
        <taxon>Mycolicibacterium</taxon>
    </lineage>
</organism>
<evidence type="ECO:0000313" key="2">
    <source>
        <dbReference type="EMBL" id="OSC22366.1"/>
    </source>
</evidence>
<keyword evidence="3" id="KW-1185">Reference proteome</keyword>
<protein>
    <recommendedName>
        <fullName evidence="4">Transposase</fullName>
    </recommendedName>
</protein>